<dbReference type="Proteomes" id="UP000077154">
    <property type="component" value="Unassembled WGS sequence"/>
</dbReference>
<dbReference type="VEuPathDB" id="FungiDB:GMDG_08394"/>
<feature type="compositionally biased region" description="Gly residues" evidence="1">
    <location>
        <begin position="1243"/>
        <end position="1254"/>
    </location>
</feature>
<feature type="compositionally biased region" description="Polar residues" evidence="1">
    <location>
        <begin position="1275"/>
        <end position="1291"/>
    </location>
</feature>
<feature type="region of interest" description="Disordered" evidence="1">
    <location>
        <begin position="1042"/>
        <end position="1081"/>
    </location>
</feature>
<feature type="region of interest" description="Disordered" evidence="1">
    <location>
        <begin position="841"/>
        <end position="862"/>
    </location>
</feature>
<dbReference type="VEuPathDB" id="FungiDB:GMDG_08210"/>
<feature type="compositionally biased region" description="Gly residues" evidence="1">
    <location>
        <begin position="1306"/>
        <end position="1337"/>
    </location>
</feature>
<feature type="region of interest" description="Disordered" evidence="1">
    <location>
        <begin position="1239"/>
        <end position="1337"/>
    </location>
</feature>
<evidence type="ECO:0000256" key="1">
    <source>
        <dbReference type="SAM" id="MobiDB-lite"/>
    </source>
</evidence>
<dbReference type="OrthoDB" id="3436447at2759"/>
<dbReference type="Gene3D" id="3.40.50.300">
    <property type="entry name" value="P-loop containing nucleotide triphosphate hydrolases"/>
    <property type="match status" value="1"/>
</dbReference>
<dbReference type="EMBL" id="KV441419">
    <property type="protein sequence ID" value="OAF54564.1"/>
    <property type="molecule type" value="Genomic_DNA"/>
</dbReference>
<gene>
    <name evidence="2" type="ORF">VC83_09194</name>
</gene>
<dbReference type="Gene3D" id="3.40.50.1820">
    <property type="entry name" value="alpha/beta hydrolase"/>
    <property type="match status" value="1"/>
</dbReference>
<sequence>MGTTMPLDQIKRFEVTEVYAHPEATVDIVLVHGLNGHPQNTWTAKNGVFWPSELLPLTLRQATARVLVYGYNADVYTFGSDKSASSDMIHQHAQSLLTGLSMERMSEEKEENAIIWVAHSLGGILVKRALELSNDLTSKSADPSRSIYVSTYGIIFLGTPHLGADGAKWGQVLHSLVRTVMPKKIVETEDQLLKTLQNNNETLQNINLHFLDIYQRFEIDMVHEAMRTDLKGTKIFVVDQASASPPLPGVRYYGIEGTHSSMCKFESKNAPGYLNVSTAIKGWANDCTPKIQARWAAERKARRQAKENEAKELLGIFVTDKDDTLSALVAQPRPQEASGISNNSSLAVSNANLAQPAARPADAATTTAPTAFFIKPQGFRPNSLFVGREEELEKMHRMLFDRKRRAEGVAAVLIQCIPGGGKTHLAREYVYKHLQDFPGGVFWVTAKSPEQLEAGFWHIAATVALPPASGSVAAKETEDFVRCVIEWFTTHHDWLLVLDGIHFDHNETLSRFIPDSTNSSLLYTSTEHSVSGDHHFMNPEVIRVPLLSARAAQELFLQELGRKNPTTDDLAEAMKLVQRMGFLPEVIHVAAKRLKSTQEPLAKFARAYASGPKLRALDTYVAVVEQLRNSEADEALNLISILAFFSSSIPVEMISLGLKSVDIPVKTYEMATGRSLNNTFKILNSYALISRSEHDLSPHASTSSKDSSHLLADDLDIIRIHSVVQDFFIDSLRAAGTRATWLARAKTLFTKSYDQASQRIQAKTNAGLVGDFRSYEIHARCLLAHLARLERKGPSLPAIREPLEASLRDIMAEIVRRTRESSLDIARGSSDEAFMLSIFDRTSSSSDTGPETPGPADSYPPGAHLWGMEASQLESPVNVNDFPLKFPAIPEVDDGYDSDWSSNASASVIMRGSHYSIGPGIAPTGPTNTITSPTSQLDSPTPTKEEWTVAPPRHPRTTLPRADLHRTTRALEASRYHDTTGAFRAAADPRVSLSHETAMGVLERRGRPGNRGVEGVMGIPIPGAKGNLPSGLSAAEVALGEISKSSPPPSRGGGHIQDRGRRTSSQRRPSEMLGGKSAGWQGEAVAGDTIFEAVGSPLSTSTSGSCTGLGQKRSRSKPSPRPRPATPAVTALRGIPYEPRPSSSSSSSSATTAAQPRREENSLSPRPPLRMYTQPYPISTPDFSSPLPPAKYPRQTGPLPIEYAPALSTAPVLKSSDVCPHVASTVSAPTPYLYPQAPAMGGSQQGGSGSGSGQGRAYFPLIPATPQQPRRVGGYSSQPMSRNVSGYSSAPMSRDASAGLSAQSGSGSGGSRSGGSMRIGGSDGGGYRGGWRGGGGS</sequence>
<feature type="region of interest" description="Disordered" evidence="1">
    <location>
        <begin position="1096"/>
        <end position="1192"/>
    </location>
</feature>
<feature type="compositionally biased region" description="Low complexity" evidence="1">
    <location>
        <begin position="1096"/>
        <end position="1110"/>
    </location>
</feature>
<dbReference type="PANTHER" id="PTHR48187:SF2">
    <property type="entry name" value="LD21810P"/>
    <property type="match status" value="1"/>
</dbReference>
<dbReference type="InterPro" id="IPR027417">
    <property type="entry name" value="P-loop_NTPase"/>
</dbReference>
<dbReference type="eggNOG" id="KOG2029">
    <property type="taxonomic scope" value="Eukaryota"/>
</dbReference>
<dbReference type="RefSeq" id="XP_024319868.1">
    <property type="nucleotide sequence ID" value="XM_024472639.1"/>
</dbReference>
<feature type="region of interest" description="Disordered" evidence="1">
    <location>
        <begin position="932"/>
        <end position="959"/>
    </location>
</feature>
<proteinExistence type="predicted"/>
<organism evidence="2">
    <name type="scientific">Pseudogymnoascus destructans</name>
    <dbReference type="NCBI Taxonomy" id="655981"/>
    <lineage>
        <taxon>Eukaryota</taxon>
        <taxon>Fungi</taxon>
        <taxon>Dikarya</taxon>
        <taxon>Ascomycota</taxon>
        <taxon>Pezizomycotina</taxon>
        <taxon>Leotiomycetes</taxon>
        <taxon>Thelebolales</taxon>
        <taxon>Thelebolaceae</taxon>
        <taxon>Pseudogymnoascus</taxon>
    </lineage>
</organism>
<dbReference type="PANTHER" id="PTHR48187">
    <property type="entry name" value="LD21810P"/>
    <property type="match status" value="1"/>
</dbReference>
<dbReference type="SUPFAM" id="SSF53474">
    <property type="entry name" value="alpha/beta-Hydrolases"/>
    <property type="match status" value="1"/>
</dbReference>
<protein>
    <submittedName>
        <fullName evidence="2">Uncharacterized protein</fullName>
    </submittedName>
</protein>
<dbReference type="InterPro" id="IPR029058">
    <property type="entry name" value="AB_hydrolase_fold"/>
</dbReference>
<feature type="compositionally biased region" description="Polar residues" evidence="1">
    <location>
        <begin position="932"/>
        <end position="942"/>
    </location>
</feature>
<dbReference type="SUPFAM" id="SSF52540">
    <property type="entry name" value="P-loop containing nucleoside triphosphate hydrolases"/>
    <property type="match status" value="1"/>
</dbReference>
<reference evidence="2" key="1">
    <citation type="submission" date="2016-03" db="EMBL/GenBank/DDBJ databases">
        <title>Updated assembly of Pseudogymnoascus destructans, the fungus causing white-nose syndrome of bats.</title>
        <authorList>
            <person name="Palmer J.M."/>
            <person name="Drees K.P."/>
            <person name="Foster J.T."/>
            <person name="Lindner D.L."/>
        </authorList>
    </citation>
    <scope>NUCLEOTIDE SEQUENCE [LARGE SCALE GENOMIC DNA]</scope>
    <source>
        <strain evidence="2">20631-21</strain>
    </source>
</reference>
<accession>A0A177A0T6</accession>
<evidence type="ECO:0000313" key="2">
    <source>
        <dbReference type="EMBL" id="OAF54564.1"/>
    </source>
</evidence>
<name>A0A177A0T6_9PEZI</name>
<dbReference type="GeneID" id="36292231"/>